<keyword evidence="4" id="KW-1185">Reference proteome</keyword>
<gene>
    <name evidence="2" type="ORF">BRADI_4g19641v3</name>
</gene>
<accession>I1ILV7</accession>
<reference evidence="2 3" key="1">
    <citation type="journal article" date="2010" name="Nature">
        <title>Genome sequencing and analysis of the model grass Brachypodium distachyon.</title>
        <authorList>
            <consortium name="International Brachypodium Initiative"/>
        </authorList>
    </citation>
    <scope>NUCLEOTIDE SEQUENCE [LARGE SCALE GENOMIC DNA]</scope>
    <source>
        <strain evidence="2 3">Bd21</strain>
    </source>
</reference>
<feature type="signal peptide" evidence="1">
    <location>
        <begin position="1"/>
        <end position="23"/>
    </location>
</feature>
<evidence type="ECO:0000256" key="1">
    <source>
        <dbReference type="SAM" id="SignalP"/>
    </source>
</evidence>
<dbReference type="EnsemblPlants" id="KQJ88585">
    <property type="protein sequence ID" value="KQJ88585"/>
    <property type="gene ID" value="BRADI_4g19641v3"/>
</dbReference>
<evidence type="ECO:0000313" key="3">
    <source>
        <dbReference type="EnsemblPlants" id="KQJ88585"/>
    </source>
</evidence>
<dbReference type="InterPro" id="IPR038974">
    <property type="entry name" value="CIF1/2"/>
</dbReference>
<dbReference type="Gramene" id="KQJ88585">
    <property type="protein sequence ID" value="KQJ88585"/>
    <property type="gene ID" value="BRADI_4g19641v3"/>
</dbReference>
<protein>
    <submittedName>
        <fullName evidence="2 3">Uncharacterized protein</fullName>
    </submittedName>
</protein>
<dbReference type="Proteomes" id="UP000008810">
    <property type="component" value="Chromosome 4"/>
</dbReference>
<organism evidence="2">
    <name type="scientific">Brachypodium distachyon</name>
    <name type="common">Purple false brome</name>
    <name type="synonym">Trachynia distachya</name>
    <dbReference type="NCBI Taxonomy" id="15368"/>
    <lineage>
        <taxon>Eukaryota</taxon>
        <taxon>Viridiplantae</taxon>
        <taxon>Streptophyta</taxon>
        <taxon>Embryophyta</taxon>
        <taxon>Tracheophyta</taxon>
        <taxon>Spermatophyta</taxon>
        <taxon>Magnoliopsida</taxon>
        <taxon>Liliopsida</taxon>
        <taxon>Poales</taxon>
        <taxon>Poaceae</taxon>
        <taxon>BOP clade</taxon>
        <taxon>Pooideae</taxon>
        <taxon>Stipodae</taxon>
        <taxon>Brachypodieae</taxon>
        <taxon>Brachypodium</taxon>
    </lineage>
</organism>
<dbReference type="eggNOG" id="ENOG502R3RI">
    <property type="taxonomic scope" value="Eukaryota"/>
</dbReference>
<sequence length="83" mass="9107">MSPKKVDRASIVVLLLIVLSVCAAGGRELAEQKLQKDFYSAASKEGATVSSNHPRNLMVKTNDYGRYDPAPAFSKPRFKLIPN</sequence>
<evidence type="ECO:0000313" key="2">
    <source>
        <dbReference type="EMBL" id="KQJ88585.1"/>
    </source>
</evidence>
<keyword evidence="1" id="KW-0732">Signal</keyword>
<dbReference type="FunCoup" id="I1ILV7">
    <property type="interactions" value="56"/>
</dbReference>
<reference evidence="3" key="3">
    <citation type="submission" date="2018-08" db="UniProtKB">
        <authorList>
            <consortium name="EnsemblPlants"/>
        </authorList>
    </citation>
    <scope>IDENTIFICATION</scope>
    <source>
        <strain evidence="3">cv. Bd21</strain>
    </source>
</reference>
<reference evidence="2" key="2">
    <citation type="submission" date="2017-06" db="EMBL/GenBank/DDBJ databases">
        <title>WGS assembly of Brachypodium distachyon.</title>
        <authorList>
            <consortium name="The International Brachypodium Initiative"/>
            <person name="Lucas S."/>
            <person name="Harmon-Smith M."/>
            <person name="Lail K."/>
            <person name="Tice H."/>
            <person name="Grimwood J."/>
            <person name="Bruce D."/>
            <person name="Barry K."/>
            <person name="Shu S."/>
            <person name="Lindquist E."/>
            <person name="Wang M."/>
            <person name="Pitluck S."/>
            <person name="Vogel J.P."/>
            <person name="Garvin D.F."/>
            <person name="Mockler T.C."/>
            <person name="Schmutz J."/>
            <person name="Rokhsar D."/>
            <person name="Bevan M.W."/>
        </authorList>
    </citation>
    <scope>NUCLEOTIDE SEQUENCE</scope>
    <source>
        <strain evidence="2">Bd21</strain>
    </source>
</reference>
<dbReference type="EMBL" id="CM000883">
    <property type="protein sequence ID" value="KQJ88585.1"/>
    <property type="molecule type" value="Genomic_DNA"/>
</dbReference>
<dbReference type="OMA" id="HKEHSTA"/>
<dbReference type="PANTHER" id="PTHR35290:SF4">
    <property type="entry name" value="OS11G0323860 PROTEIN"/>
    <property type="match status" value="1"/>
</dbReference>
<proteinExistence type="predicted"/>
<dbReference type="PANTHER" id="PTHR35290">
    <property type="entry name" value="PROTEIN CASPARIAN STRIP INTEGRITY FACTOR 1-RELATED"/>
    <property type="match status" value="1"/>
</dbReference>
<feature type="chain" id="PRO_5014095396" evidence="1">
    <location>
        <begin position="24"/>
        <end position="83"/>
    </location>
</feature>
<dbReference type="AlphaFoldDB" id="I1ILV7"/>
<dbReference type="InParanoid" id="I1ILV7"/>
<dbReference type="OrthoDB" id="1936508at2759"/>
<name>I1ILV7_BRADI</name>
<evidence type="ECO:0000313" key="4">
    <source>
        <dbReference type="Proteomes" id="UP000008810"/>
    </source>
</evidence>
<dbReference type="HOGENOM" id="CLU_173636_0_0_1"/>